<reference evidence="2" key="2">
    <citation type="submission" date="2020-11" db="EMBL/GenBank/DDBJ databases">
        <authorList>
            <person name="McCartney M.A."/>
            <person name="Auch B."/>
            <person name="Kono T."/>
            <person name="Mallez S."/>
            <person name="Becker A."/>
            <person name="Gohl D.M."/>
            <person name="Silverstein K.A.T."/>
            <person name="Koren S."/>
            <person name="Bechman K.B."/>
            <person name="Herman A."/>
            <person name="Abrahante J.E."/>
            <person name="Garbe J."/>
        </authorList>
    </citation>
    <scope>NUCLEOTIDE SEQUENCE</scope>
    <source>
        <strain evidence="2">Duluth1</strain>
        <tissue evidence="2">Whole animal</tissue>
    </source>
</reference>
<keyword evidence="4" id="KW-1185">Reference proteome</keyword>
<organism evidence="2 4">
    <name type="scientific">Dreissena polymorpha</name>
    <name type="common">Zebra mussel</name>
    <name type="synonym">Mytilus polymorpha</name>
    <dbReference type="NCBI Taxonomy" id="45954"/>
    <lineage>
        <taxon>Eukaryota</taxon>
        <taxon>Metazoa</taxon>
        <taxon>Spiralia</taxon>
        <taxon>Lophotrochozoa</taxon>
        <taxon>Mollusca</taxon>
        <taxon>Bivalvia</taxon>
        <taxon>Autobranchia</taxon>
        <taxon>Heteroconchia</taxon>
        <taxon>Euheterodonta</taxon>
        <taxon>Imparidentia</taxon>
        <taxon>Neoheterodontei</taxon>
        <taxon>Myida</taxon>
        <taxon>Dreissenoidea</taxon>
        <taxon>Dreissenidae</taxon>
        <taxon>Dreissena</taxon>
    </lineage>
</organism>
<dbReference type="AlphaFoldDB" id="A0A9D4EK89"/>
<feature type="region of interest" description="Disordered" evidence="1">
    <location>
        <begin position="44"/>
        <end position="68"/>
    </location>
</feature>
<proteinExistence type="predicted"/>
<dbReference type="Proteomes" id="UP000828390">
    <property type="component" value="Unassembled WGS sequence"/>
</dbReference>
<dbReference type="EMBL" id="JAIWYP010000008">
    <property type="protein sequence ID" value="KAH3779638.1"/>
    <property type="molecule type" value="Genomic_DNA"/>
</dbReference>
<reference evidence="2" key="1">
    <citation type="journal article" date="2019" name="bioRxiv">
        <title>The Genome of the Zebra Mussel, Dreissena polymorpha: A Resource for Invasive Species Research.</title>
        <authorList>
            <person name="McCartney M.A."/>
            <person name="Auch B."/>
            <person name="Kono T."/>
            <person name="Mallez S."/>
            <person name="Zhang Y."/>
            <person name="Obille A."/>
            <person name="Becker A."/>
            <person name="Abrahante J.E."/>
            <person name="Garbe J."/>
            <person name="Badalamenti J.P."/>
            <person name="Herman A."/>
            <person name="Mangelson H."/>
            <person name="Liachko I."/>
            <person name="Sullivan S."/>
            <person name="Sone E.D."/>
            <person name="Koren S."/>
            <person name="Silverstein K.A.T."/>
            <person name="Beckman K.B."/>
            <person name="Gohl D.M."/>
        </authorList>
    </citation>
    <scope>NUCLEOTIDE SEQUENCE</scope>
    <source>
        <strain evidence="2">Duluth1</strain>
        <tissue evidence="2">Whole animal</tissue>
    </source>
</reference>
<evidence type="ECO:0000313" key="3">
    <source>
        <dbReference type="EMBL" id="KAH3779638.1"/>
    </source>
</evidence>
<accession>A0A9D4EK89</accession>
<protein>
    <submittedName>
        <fullName evidence="2">Uncharacterized protein</fullName>
    </submittedName>
</protein>
<dbReference type="EMBL" id="JAIWYP010000008">
    <property type="protein sequence ID" value="KAH3779580.1"/>
    <property type="molecule type" value="Genomic_DNA"/>
</dbReference>
<name>A0A9D4EK89_DREPO</name>
<evidence type="ECO:0000313" key="4">
    <source>
        <dbReference type="Proteomes" id="UP000828390"/>
    </source>
</evidence>
<gene>
    <name evidence="2" type="ORF">DPMN_157383</name>
    <name evidence="3" type="ORF">DPMN_157442</name>
</gene>
<evidence type="ECO:0000256" key="1">
    <source>
        <dbReference type="SAM" id="MobiDB-lite"/>
    </source>
</evidence>
<feature type="compositionally biased region" description="Low complexity" evidence="1">
    <location>
        <begin position="51"/>
        <end position="60"/>
    </location>
</feature>
<comment type="caution">
    <text evidence="2">The sequence shown here is derived from an EMBL/GenBank/DDBJ whole genome shotgun (WGS) entry which is preliminary data.</text>
</comment>
<evidence type="ECO:0000313" key="2">
    <source>
        <dbReference type="EMBL" id="KAH3779580.1"/>
    </source>
</evidence>
<sequence length="68" mass="7626">MQLSFQGEIHEDIRAAYEPFGQDVECEAEGSGLKWYYHYLTTGDSRRKSTARSSSSTMGSEEGKMGKI</sequence>